<proteinExistence type="predicted"/>
<organism evidence="1 2">
    <name type="scientific">Mucuna pruriens</name>
    <name type="common">Velvet bean</name>
    <name type="synonym">Dolichos pruriens</name>
    <dbReference type="NCBI Taxonomy" id="157652"/>
    <lineage>
        <taxon>Eukaryota</taxon>
        <taxon>Viridiplantae</taxon>
        <taxon>Streptophyta</taxon>
        <taxon>Embryophyta</taxon>
        <taxon>Tracheophyta</taxon>
        <taxon>Spermatophyta</taxon>
        <taxon>Magnoliopsida</taxon>
        <taxon>eudicotyledons</taxon>
        <taxon>Gunneridae</taxon>
        <taxon>Pentapetalae</taxon>
        <taxon>rosids</taxon>
        <taxon>fabids</taxon>
        <taxon>Fabales</taxon>
        <taxon>Fabaceae</taxon>
        <taxon>Papilionoideae</taxon>
        <taxon>50 kb inversion clade</taxon>
        <taxon>NPAAA clade</taxon>
        <taxon>indigoferoid/millettioid clade</taxon>
        <taxon>Phaseoleae</taxon>
        <taxon>Mucuna</taxon>
    </lineage>
</organism>
<dbReference type="EMBL" id="QJKJ01000752">
    <property type="protein sequence ID" value="RDY10896.1"/>
    <property type="molecule type" value="Genomic_DNA"/>
</dbReference>
<comment type="caution">
    <text evidence="1">The sequence shown here is derived from an EMBL/GenBank/DDBJ whole genome shotgun (WGS) entry which is preliminary data.</text>
</comment>
<protein>
    <recommendedName>
        <fullName evidence="3">Retrovirus-related Pol polyprotein from transposon TNT 1-94</fullName>
    </recommendedName>
</protein>
<name>A0A371I779_MUCPR</name>
<evidence type="ECO:0008006" key="3">
    <source>
        <dbReference type="Google" id="ProtNLM"/>
    </source>
</evidence>
<sequence length="110" mass="12620">MKWILRYLHGTSDLRICLEKCVALSPIETEFIAITKACKELLWLKKLLQELDFVQDKVQFILICDAFDAKLLELTKVHIDDNGVDIMTKAVMRGKFEACCEITRLAITST</sequence>
<evidence type="ECO:0000313" key="1">
    <source>
        <dbReference type="EMBL" id="RDY10896.1"/>
    </source>
</evidence>
<feature type="non-terminal residue" evidence="1">
    <location>
        <position position="1"/>
    </location>
</feature>
<evidence type="ECO:0000313" key="2">
    <source>
        <dbReference type="Proteomes" id="UP000257109"/>
    </source>
</evidence>
<accession>A0A371I779</accession>
<keyword evidence="2" id="KW-1185">Reference proteome</keyword>
<reference evidence="1" key="1">
    <citation type="submission" date="2018-05" db="EMBL/GenBank/DDBJ databases">
        <title>Draft genome of Mucuna pruriens seed.</title>
        <authorList>
            <person name="Nnadi N.E."/>
            <person name="Vos R."/>
            <person name="Hasami M.H."/>
            <person name="Devisetty U.K."/>
            <person name="Aguiy J.C."/>
        </authorList>
    </citation>
    <scope>NUCLEOTIDE SEQUENCE [LARGE SCALE GENOMIC DNA]</scope>
    <source>
        <strain evidence="1">JCA_2017</strain>
    </source>
</reference>
<dbReference type="AlphaFoldDB" id="A0A371I779"/>
<dbReference type="Proteomes" id="UP000257109">
    <property type="component" value="Unassembled WGS sequence"/>
</dbReference>
<gene>
    <name evidence="1" type="ORF">CR513_04515</name>
</gene>
<dbReference type="OrthoDB" id="999247at2759"/>